<sequence>MILIIILVVEIKLQAIISRMAIEIHEKHAVFPLEQSVALGDHNISLGVHEDAAGSYRVGEWDGVYIMVVDDEGAFTAEYVYGNHFERMMDEKVKEDVDDEEED</sequence>
<protein>
    <submittedName>
        <fullName evidence="2">Uncharacterized protein</fullName>
    </submittedName>
</protein>
<evidence type="ECO:0000313" key="3">
    <source>
        <dbReference type="Proteomes" id="UP000775213"/>
    </source>
</evidence>
<comment type="caution">
    <text evidence="2">The sequence shown here is derived from an EMBL/GenBank/DDBJ whole genome shotgun (WGS) entry which is preliminary data.</text>
</comment>
<proteinExistence type="predicted"/>
<feature type="chain" id="PRO_5043641897" evidence="1">
    <location>
        <begin position="16"/>
        <end position="103"/>
    </location>
</feature>
<keyword evidence="1" id="KW-0732">Signal</keyword>
<name>A0AAV7GE12_DENCH</name>
<feature type="signal peptide" evidence="1">
    <location>
        <begin position="1"/>
        <end position="15"/>
    </location>
</feature>
<dbReference type="AlphaFoldDB" id="A0AAV7GE12"/>
<keyword evidence="3" id="KW-1185">Reference proteome</keyword>
<evidence type="ECO:0000313" key="2">
    <source>
        <dbReference type="EMBL" id="KAH0454480.1"/>
    </source>
</evidence>
<evidence type="ECO:0000256" key="1">
    <source>
        <dbReference type="SAM" id="SignalP"/>
    </source>
</evidence>
<dbReference type="PANTHER" id="PTHR35286:SF1">
    <property type="entry name" value="EXPRESSED PROTEIN"/>
    <property type="match status" value="1"/>
</dbReference>
<reference evidence="2 3" key="1">
    <citation type="journal article" date="2021" name="Hortic Res">
        <title>Chromosome-scale assembly of the Dendrobium chrysotoxum genome enhances the understanding of orchid evolution.</title>
        <authorList>
            <person name="Zhang Y."/>
            <person name="Zhang G.Q."/>
            <person name="Zhang D."/>
            <person name="Liu X.D."/>
            <person name="Xu X.Y."/>
            <person name="Sun W.H."/>
            <person name="Yu X."/>
            <person name="Zhu X."/>
            <person name="Wang Z.W."/>
            <person name="Zhao X."/>
            <person name="Zhong W.Y."/>
            <person name="Chen H."/>
            <person name="Yin W.L."/>
            <person name="Huang T."/>
            <person name="Niu S.C."/>
            <person name="Liu Z.J."/>
        </authorList>
    </citation>
    <scope>NUCLEOTIDE SEQUENCE [LARGE SCALE GENOMIC DNA]</scope>
    <source>
        <strain evidence="2">Lindl</strain>
    </source>
</reference>
<accession>A0AAV7GE12</accession>
<organism evidence="2 3">
    <name type="scientific">Dendrobium chrysotoxum</name>
    <name type="common">Orchid</name>
    <dbReference type="NCBI Taxonomy" id="161865"/>
    <lineage>
        <taxon>Eukaryota</taxon>
        <taxon>Viridiplantae</taxon>
        <taxon>Streptophyta</taxon>
        <taxon>Embryophyta</taxon>
        <taxon>Tracheophyta</taxon>
        <taxon>Spermatophyta</taxon>
        <taxon>Magnoliopsida</taxon>
        <taxon>Liliopsida</taxon>
        <taxon>Asparagales</taxon>
        <taxon>Orchidaceae</taxon>
        <taxon>Epidendroideae</taxon>
        <taxon>Malaxideae</taxon>
        <taxon>Dendrobiinae</taxon>
        <taxon>Dendrobium</taxon>
    </lineage>
</organism>
<dbReference type="EMBL" id="JAGFBR010000015">
    <property type="protein sequence ID" value="KAH0454480.1"/>
    <property type="molecule type" value="Genomic_DNA"/>
</dbReference>
<gene>
    <name evidence="2" type="ORF">IEQ34_016404</name>
</gene>
<dbReference type="Proteomes" id="UP000775213">
    <property type="component" value="Unassembled WGS sequence"/>
</dbReference>
<dbReference type="PANTHER" id="PTHR35286">
    <property type="entry name" value="EXPRESSED PROTEIN"/>
    <property type="match status" value="1"/>
</dbReference>